<dbReference type="SUPFAM" id="SSF50715">
    <property type="entry name" value="Ribosomal protein L25-like"/>
    <property type="match status" value="1"/>
</dbReference>
<evidence type="ECO:0000259" key="7">
    <source>
        <dbReference type="Pfam" id="PF01386"/>
    </source>
</evidence>
<comment type="function">
    <text evidence="5">This is one of the proteins that binds to the 5S RNA in the ribosome where it forms part of the central protuberance.</text>
</comment>
<name>A0A9X4MZR6_9FLAO</name>
<dbReference type="InterPro" id="IPR020057">
    <property type="entry name" value="Ribosomal_bL25_b-dom"/>
</dbReference>
<evidence type="ECO:0000256" key="6">
    <source>
        <dbReference type="SAM" id="MobiDB-lite"/>
    </source>
</evidence>
<keyword evidence="2 5" id="KW-0694">RNA-binding</keyword>
<dbReference type="CDD" id="cd00495">
    <property type="entry name" value="Ribosomal_L25_TL5_CTC"/>
    <property type="match status" value="1"/>
</dbReference>
<feature type="region of interest" description="Disordered" evidence="6">
    <location>
        <begin position="187"/>
        <end position="216"/>
    </location>
</feature>
<dbReference type="AlphaFoldDB" id="A0A9X4MZR6"/>
<dbReference type="InterPro" id="IPR029751">
    <property type="entry name" value="Ribosomal_L25_dom"/>
</dbReference>
<dbReference type="InterPro" id="IPR037121">
    <property type="entry name" value="Ribosomal_bL25_C"/>
</dbReference>
<dbReference type="RefSeq" id="WP_304421016.1">
    <property type="nucleotide sequence ID" value="NZ_JANCMU010000006.1"/>
</dbReference>
<gene>
    <name evidence="5" type="primary">rplY</name>
    <name evidence="5" type="synonym">ctc</name>
    <name evidence="9" type="ORF">NMK71_09550</name>
</gene>
<dbReference type="InterPro" id="IPR020056">
    <property type="entry name" value="Rbsml_bL25/Gln-tRNA_synth_N"/>
</dbReference>
<dbReference type="HAMAP" id="MF_01334">
    <property type="entry name" value="Ribosomal_bL25_CTC"/>
    <property type="match status" value="1"/>
</dbReference>
<dbReference type="EMBL" id="JANCMU010000006">
    <property type="protein sequence ID" value="MDG4946660.1"/>
    <property type="molecule type" value="Genomic_DNA"/>
</dbReference>
<dbReference type="GO" id="GO:0006412">
    <property type="term" value="P:translation"/>
    <property type="evidence" value="ECO:0007669"/>
    <property type="project" value="UniProtKB-UniRule"/>
</dbReference>
<feature type="compositionally biased region" description="Acidic residues" evidence="6">
    <location>
        <begin position="187"/>
        <end position="202"/>
    </location>
</feature>
<dbReference type="InterPro" id="IPR020930">
    <property type="entry name" value="Ribosomal_uL5_bac-type"/>
</dbReference>
<evidence type="ECO:0000313" key="9">
    <source>
        <dbReference type="EMBL" id="MDG4946660.1"/>
    </source>
</evidence>
<dbReference type="Pfam" id="PF01386">
    <property type="entry name" value="Ribosomal_L25p"/>
    <property type="match status" value="1"/>
</dbReference>
<evidence type="ECO:0000256" key="4">
    <source>
        <dbReference type="ARBA" id="ARBA00023274"/>
    </source>
</evidence>
<dbReference type="PANTHER" id="PTHR33284:SF1">
    <property type="entry name" value="RIBOSOMAL PROTEIN L25_GLN-TRNA SYNTHETASE, ANTI-CODON-BINDING DOMAIN-CONTAINING PROTEIN"/>
    <property type="match status" value="1"/>
</dbReference>
<dbReference type="InterPro" id="IPR001021">
    <property type="entry name" value="Ribosomal_bL25_long"/>
</dbReference>
<dbReference type="PANTHER" id="PTHR33284">
    <property type="entry name" value="RIBOSOMAL PROTEIN L25/GLN-TRNA SYNTHETASE, ANTI-CODON-BINDING DOMAIN-CONTAINING PROTEIN"/>
    <property type="match status" value="1"/>
</dbReference>
<dbReference type="GO" id="GO:0003735">
    <property type="term" value="F:structural constituent of ribosome"/>
    <property type="evidence" value="ECO:0007669"/>
    <property type="project" value="InterPro"/>
</dbReference>
<reference evidence="9" key="1">
    <citation type="submission" date="2022-07" db="EMBL/GenBank/DDBJ databases">
        <title>Description and genome-wide analysis of Profundicola chukchiensis gen. nov., sp. nov., marine bacteria isolated from bottom sediments of the Chukchi Sea.</title>
        <authorList>
            <person name="Romanenko L."/>
            <person name="Otstavnykh N."/>
            <person name="Kurilenko V."/>
            <person name="Eremeev V."/>
            <person name="Velansky P."/>
            <person name="Mikhailov V."/>
            <person name="Isaeva M."/>
        </authorList>
    </citation>
    <scope>NUCLEOTIDE SEQUENCE</scope>
    <source>
        <strain evidence="9">KMM 9713</strain>
    </source>
</reference>
<evidence type="ECO:0000259" key="8">
    <source>
        <dbReference type="Pfam" id="PF14693"/>
    </source>
</evidence>
<keyword evidence="4 5" id="KW-0687">Ribonucleoprotein</keyword>
<organism evidence="9 10">
    <name type="scientific">Profundicola chukchiensis</name>
    <dbReference type="NCBI Taxonomy" id="2961959"/>
    <lineage>
        <taxon>Bacteria</taxon>
        <taxon>Pseudomonadati</taxon>
        <taxon>Bacteroidota</taxon>
        <taxon>Flavobacteriia</taxon>
        <taxon>Flavobacteriales</taxon>
        <taxon>Weeksellaceae</taxon>
        <taxon>Profundicola</taxon>
    </lineage>
</organism>
<comment type="subunit">
    <text evidence="5">Part of the 50S ribosomal subunit; part of the 5S rRNA/L5/L18/L25 subcomplex. Contacts the 5S rRNA. Binds to the 5S rRNA independently of L5 and L18.</text>
</comment>
<keyword evidence="1 5" id="KW-0699">rRNA-binding</keyword>
<keyword evidence="10" id="KW-1185">Reference proteome</keyword>
<evidence type="ECO:0000313" key="10">
    <source>
        <dbReference type="Proteomes" id="UP001152599"/>
    </source>
</evidence>
<dbReference type="NCBIfam" id="TIGR00731">
    <property type="entry name" value="bL25_bact_ctc"/>
    <property type="match status" value="1"/>
</dbReference>
<proteinExistence type="inferred from homology"/>
<keyword evidence="3 5" id="KW-0689">Ribosomal protein</keyword>
<protein>
    <recommendedName>
        <fullName evidence="5">Large ribosomal subunit protein bL25</fullName>
    </recommendedName>
    <alternativeName>
        <fullName evidence="5">General stress protein CTC</fullName>
    </alternativeName>
</protein>
<evidence type="ECO:0000256" key="3">
    <source>
        <dbReference type="ARBA" id="ARBA00022980"/>
    </source>
</evidence>
<dbReference type="NCBIfam" id="NF004132">
    <property type="entry name" value="PRK05618.2-2"/>
    <property type="match status" value="1"/>
</dbReference>
<evidence type="ECO:0000256" key="2">
    <source>
        <dbReference type="ARBA" id="ARBA00022884"/>
    </source>
</evidence>
<accession>A0A9X4MZR6</accession>
<dbReference type="Proteomes" id="UP001152599">
    <property type="component" value="Unassembled WGS sequence"/>
</dbReference>
<dbReference type="Gene3D" id="2.40.240.10">
    <property type="entry name" value="Ribosomal Protein L25, Chain P"/>
    <property type="match status" value="1"/>
</dbReference>
<sequence length="216" mass="24027">MKSLTIQGQKRESVGKKNTKALRNADQVPCVVYGGAEPIHFSTDERSFKDLVYTSEAHTVVLELDGGDAISCILKDIQFHPVTDKILHADFYRFTEDVKITMNIPVNLVGRARGVVAGGVLRQNVRKLRVRALPANLPDEIVIDITPMRIGHKKYIKDLRTDEYDLIHPDNQVVCMIKTARTAIVDIDDEDEDEEVEGEEGAAEGAENAAEENAED</sequence>
<evidence type="ECO:0000256" key="1">
    <source>
        <dbReference type="ARBA" id="ARBA00022730"/>
    </source>
</evidence>
<feature type="domain" description="Large ribosomal subunit protein bL25 L25" evidence="7">
    <location>
        <begin position="6"/>
        <end position="91"/>
    </location>
</feature>
<feature type="domain" description="Large ribosomal subunit protein bL25 beta" evidence="8">
    <location>
        <begin position="99"/>
        <end position="180"/>
    </location>
</feature>
<dbReference type="Pfam" id="PF14693">
    <property type="entry name" value="Ribosomal_TL5_C"/>
    <property type="match status" value="1"/>
</dbReference>
<comment type="similarity">
    <text evidence="5">Belongs to the bacterial ribosomal protein bL25 family. CTC subfamily.</text>
</comment>
<dbReference type="InterPro" id="IPR011035">
    <property type="entry name" value="Ribosomal_bL25/Gln-tRNA_synth"/>
</dbReference>
<dbReference type="GO" id="GO:0008097">
    <property type="term" value="F:5S rRNA binding"/>
    <property type="evidence" value="ECO:0007669"/>
    <property type="project" value="InterPro"/>
</dbReference>
<evidence type="ECO:0000256" key="5">
    <source>
        <dbReference type="HAMAP-Rule" id="MF_01334"/>
    </source>
</evidence>
<comment type="caution">
    <text evidence="9">The sequence shown here is derived from an EMBL/GenBank/DDBJ whole genome shotgun (WGS) entry which is preliminary data.</text>
</comment>
<dbReference type="Gene3D" id="2.170.120.20">
    <property type="entry name" value="Ribosomal protein L25, beta domain"/>
    <property type="match status" value="1"/>
</dbReference>
<dbReference type="GO" id="GO:0022625">
    <property type="term" value="C:cytosolic large ribosomal subunit"/>
    <property type="evidence" value="ECO:0007669"/>
    <property type="project" value="TreeGrafter"/>
</dbReference>